<accession>A0A101E5T2</accession>
<organism evidence="1 2">
    <name type="scientific">Caldanaerobacter subterraneus</name>
    <dbReference type="NCBI Taxonomy" id="911092"/>
    <lineage>
        <taxon>Bacteria</taxon>
        <taxon>Bacillati</taxon>
        <taxon>Bacillota</taxon>
        <taxon>Clostridia</taxon>
        <taxon>Thermoanaerobacterales</taxon>
        <taxon>Thermoanaerobacteraceae</taxon>
        <taxon>Caldanaerobacter</taxon>
    </lineage>
</organism>
<evidence type="ECO:0000313" key="2">
    <source>
        <dbReference type="Proteomes" id="UP000264445"/>
    </source>
</evidence>
<dbReference type="EMBL" id="DOLB01000146">
    <property type="protein sequence ID" value="HBT50086.1"/>
    <property type="molecule type" value="Genomic_DNA"/>
</dbReference>
<dbReference type="RefSeq" id="WP_011025032.1">
    <property type="nucleotide sequence ID" value="NZ_DOLB01000146.1"/>
</dbReference>
<dbReference type="AlphaFoldDB" id="A0A101E5T2"/>
<dbReference type="Proteomes" id="UP000264445">
    <property type="component" value="Unassembled WGS sequence"/>
</dbReference>
<sequence length="59" mass="6739">MTNINCTLNCIYQKDGKCTLSYLSQVTKDKSFINQANNSENKLKKVENINCAYYIPVNT</sequence>
<name>A0A101E5T2_9THEO</name>
<gene>
    <name evidence="1" type="ORF">DEA61_09905</name>
</gene>
<proteinExistence type="predicted"/>
<evidence type="ECO:0008006" key="3">
    <source>
        <dbReference type="Google" id="ProtNLM"/>
    </source>
</evidence>
<dbReference type="OMA" id="CTADCIY"/>
<protein>
    <recommendedName>
        <fullName evidence="3">Hydroxymyristoyl-ACP dehydratase</fullName>
    </recommendedName>
</protein>
<reference evidence="1 2" key="1">
    <citation type="journal article" date="2018" name="Nat. Biotechnol.">
        <title>A standardized bacterial taxonomy based on genome phylogeny substantially revises the tree of life.</title>
        <authorList>
            <person name="Parks D.H."/>
            <person name="Chuvochina M."/>
            <person name="Waite D.W."/>
            <person name="Rinke C."/>
            <person name="Skarshewski A."/>
            <person name="Chaumeil P.A."/>
            <person name="Hugenholtz P."/>
        </authorList>
    </citation>
    <scope>NUCLEOTIDE SEQUENCE [LARGE SCALE GENOMIC DNA]</scope>
    <source>
        <strain evidence="1">UBA12544</strain>
    </source>
</reference>
<comment type="caution">
    <text evidence="1">The sequence shown here is derived from an EMBL/GenBank/DDBJ whole genome shotgun (WGS) entry which is preliminary data.</text>
</comment>
<evidence type="ECO:0000313" key="1">
    <source>
        <dbReference type="EMBL" id="HBT50086.1"/>
    </source>
</evidence>